<gene>
    <name evidence="3" type="ORF">SAMN06893097_111112</name>
</gene>
<evidence type="ECO:0000256" key="1">
    <source>
        <dbReference type="SAM" id="MobiDB-lite"/>
    </source>
</evidence>
<organism evidence="3 4">
    <name type="scientific">Geodermatophilus sabuli</name>
    <dbReference type="NCBI Taxonomy" id="1564158"/>
    <lineage>
        <taxon>Bacteria</taxon>
        <taxon>Bacillati</taxon>
        <taxon>Actinomycetota</taxon>
        <taxon>Actinomycetes</taxon>
        <taxon>Geodermatophilales</taxon>
        <taxon>Geodermatophilaceae</taxon>
        <taxon>Geodermatophilus</taxon>
    </lineage>
</organism>
<dbReference type="InterPro" id="IPR029058">
    <property type="entry name" value="AB_hydrolase_fold"/>
</dbReference>
<proteinExistence type="predicted"/>
<sequence length="269" mass="28490">MGRVETSTRHPRLDGHREGSGAPLLLLPGLGSTRAEFQAVLPELARRYDVLALDLPGQGRSPALRTAPDVAALTDAVEQELDARGVGVPHLLGVSLGGRICLELAQRQRARSVVAIAPTGPLTPPERAWQVALLVSARLGFRALAPVAGPLLRPAVPRTAALALLRARGWRTPPAEAVALVRGFAEAEDFWRLVRHAVVPEATIDYRAVGCPVLIAQGSHDVLTLSQAALLAFLVPGARFRVLPFAGHSGVADVPERVVRLVDEAAASQ</sequence>
<feature type="compositionally biased region" description="Basic and acidic residues" evidence="1">
    <location>
        <begin position="1"/>
        <end position="19"/>
    </location>
</feature>
<dbReference type="SUPFAM" id="SSF53474">
    <property type="entry name" value="alpha/beta-Hydrolases"/>
    <property type="match status" value="1"/>
</dbReference>
<evidence type="ECO:0000313" key="4">
    <source>
        <dbReference type="Proteomes" id="UP000219514"/>
    </source>
</evidence>
<evidence type="ECO:0000259" key="2">
    <source>
        <dbReference type="Pfam" id="PF00561"/>
    </source>
</evidence>
<dbReference type="EMBL" id="OBDO01000011">
    <property type="protein sequence ID" value="SNX98596.1"/>
    <property type="molecule type" value="Genomic_DNA"/>
</dbReference>
<protein>
    <submittedName>
        <fullName evidence="3">Pimeloyl-ACP methyl ester carboxylesterase</fullName>
    </submittedName>
</protein>
<keyword evidence="4" id="KW-1185">Reference proteome</keyword>
<name>A0A285EKK4_9ACTN</name>
<dbReference type="GO" id="GO:0047372">
    <property type="term" value="F:monoacylglycerol lipase activity"/>
    <property type="evidence" value="ECO:0007669"/>
    <property type="project" value="TreeGrafter"/>
</dbReference>
<dbReference type="InterPro" id="IPR050266">
    <property type="entry name" value="AB_hydrolase_sf"/>
</dbReference>
<reference evidence="3 4" key="1">
    <citation type="submission" date="2017-09" db="EMBL/GenBank/DDBJ databases">
        <authorList>
            <person name="Ehlers B."/>
            <person name="Leendertz F.H."/>
        </authorList>
    </citation>
    <scope>NUCLEOTIDE SEQUENCE [LARGE SCALE GENOMIC DNA]</scope>
    <source>
        <strain evidence="3 4">DSM 46844</strain>
    </source>
</reference>
<feature type="domain" description="AB hydrolase-1" evidence="2">
    <location>
        <begin position="23"/>
        <end position="250"/>
    </location>
</feature>
<dbReference type="InterPro" id="IPR000073">
    <property type="entry name" value="AB_hydrolase_1"/>
</dbReference>
<dbReference type="GO" id="GO:0046464">
    <property type="term" value="P:acylglycerol catabolic process"/>
    <property type="evidence" value="ECO:0007669"/>
    <property type="project" value="TreeGrafter"/>
</dbReference>
<dbReference type="Gene3D" id="3.40.50.1820">
    <property type="entry name" value="alpha/beta hydrolase"/>
    <property type="match status" value="1"/>
</dbReference>
<dbReference type="Pfam" id="PF00561">
    <property type="entry name" value="Abhydrolase_1"/>
    <property type="match status" value="1"/>
</dbReference>
<dbReference type="OrthoDB" id="27092at2"/>
<dbReference type="AlphaFoldDB" id="A0A285EKK4"/>
<dbReference type="GO" id="GO:0016020">
    <property type="term" value="C:membrane"/>
    <property type="evidence" value="ECO:0007669"/>
    <property type="project" value="TreeGrafter"/>
</dbReference>
<dbReference type="PANTHER" id="PTHR43798:SF5">
    <property type="entry name" value="MONOACYLGLYCEROL LIPASE ABHD6"/>
    <property type="match status" value="1"/>
</dbReference>
<dbReference type="Proteomes" id="UP000219514">
    <property type="component" value="Unassembled WGS sequence"/>
</dbReference>
<evidence type="ECO:0000313" key="3">
    <source>
        <dbReference type="EMBL" id="SNX98596.1"/>
    </source>
</evidence>
<accession>A0A285EKK4</accession>
<dbReference type="PANTHER" id="PTHR43798">
    <property type="entry name" value="MONOACYLGLYCEROL LIPASE"/>
    <property type="match status" value="1"/>
</dbReference>
<feature type="region of interest" description="Disordered" evidence="1">
    <location>
        <begin position="1"/>
        <end position="21"/>
    </location>
</feature>